<evidence type="ECO:0000313" key="3">
    <source>
        <dbReference type="Proteomes" id="UP000054925"/>
    </source>
</evidence>
<dbReference type="EMBL" id="FCOL02000006">
    <property type="protein sequence ID" value="SAL38923.1"/>
    <property type="molecule type" value="Genomic_DNA"/>
</dbReference>
<dbReference type="InterPro" id="IPR001387">
    <property type="entry name" value="Cro/C1-type_HTH"/>
</dbReference>
<comment type="caution">
    <text evidence="2">The sequence shown here is derived from an EMBL/GenBank/DDBJ whole genome shotgun (WGS) entry which is preliminary data.</text>
</comment>
<evidence type="ECO:0000313" key="2">
    <source>
        <dbReference type="EMBL" id="SAL38923.1"/>
    </source>
</evidence>
<proteinExistence type="predicted"/>
<protein>
    <submittedName>
        <fullName evidence="2">XRE family transcriptional regulator</fullName>
    </submittedName>
</protein>
<organism evidence="2 3">
    <name type="scientific">Caballeronia terrestris</name>
    <dbReference type="NCBI Taxonomy" id="1226301"/>
    <lineage>
        <taxon>Bacteria</taxon>
        <taxon>Pseudomonadati</taxon>
        <taxon>Pseudomonadota</taxon>
        <taxon>Betaproteobacteria</taxon>
        <taxon>Burkholderiales</taxon>
        <taxon>Burkholderiaceae</taxon>
        <taxon>Caballeronia</taxon>
    </lineage>
</organism>
<dbReference type="Gene3D" id="1.10.260.40">
    <property type="entry name" value="lambda repressor-like DNA-binding domains"/>
    <property type="match status" value="1"/>
</dbReference>
<name>A0A158H4B1_9BURK</name>
<dbReference type="CDD" id="cd00093">
    <property type="entry name" value="HTH_XRE"/>
    <property type="match status" value="1"/>
</dbReference>
<reference evidence="2" key="1">
    <citation type="submission" date="2016-01" db="EMBL/GenBank/DDBJ databases">
        <authorList>
            <person name="Peeters C."/>
        </authorList>
    </citation>
    <scope>NUCLEOTIDE SEQUENCE [LARGE SCALE GENOMIC DNA]</scope>
    <source>
        <strain evidence="2">LMG 22937</strain>
    </source>
</reference>
<evidence type="ECO:0000259" key="1">
    <source>
        <dbReference type="PROSITE" id="PS50943"/>
    </source>
</evidence>
<dbReference type="InterPro" id="IPR010982">
    <property type="entry name" value="Lambda_DNA-bd_dom_sf"/>
</dbReference>
<sequence>MHFALSSSQEIAEELGQRLRAQRLSQNLQQEELASRAGISERALRNLERSGQATLDNFVRVVMALGLAEELGGMFELKPRSIKAMEAASVKRQRASRATK</sequence>
<dbReference type="SMART" id="SM00530">
    <property type="entry name" value="HTH_XRE"/>
    <property type="match status" value="1"/>
</dbReference>
<keyword evidence="3" id="KW-1185">Reference proteome</keyword>
<dbReference type="Proteomes" id="UP000054925">
    <property type="component" value="Unassembled WGS sequence"/>
</dbReference>
<dbReference type="AlphaFoldDB" id="A0A158H4B1"/>
<accession>A0A158H4B1</accession>
<dbReference type="RefSeq" id="WP_087655582.1">
    <property type="nucleotide sequence ID" value="NZ_FCOL02000006.1"/>
</dbReference>
<dbReference type="PROSITE" id="PS50943">
    <property type="entry name" value="HTH_CROC1"/>
    <property type="match status" value="1"/>
</dbReference>
<feature type="domain" description="HTH cro/C1-type" evidence="1">
    <location>
        <begin position="19"/>
        <end position="71"/>
    </location>
</feature>
<dbReference type="OrthoDB" id="6901161at2"/>
<dbReference type="SUPFAM" id="SSF47413">
    <property type="entry name" value="lambda repressor-like DNA-binding domains"/>
    <property type="match status" value="1"/>
</dbReference>
<gene>
    <name evidence="2" type="ORF">AWB67_01475</name>
</gene>
<dbReference type="GO" id="GO:0003677">
    <property type="term" value="F:DNA binding"/>
    <property type="evidence" value="ECO:0007669"/>
    <property type="project" value="InterPro"/>
</dbReference>
<dbReference type="Pfam" id="PF01381">
    <property type="entry name" value="HTH_3"/>
    <property type="match status" value="1"/>
</dbReference>